<evidence type="ECO:0000259" key="12">
    <source>
        <dbReference type="Pfam" id="PF12693"/>
    </source>
</evidence>
<evidence type="ECO:0008006" key="15">
    <source>
        <dbReference type="Google" id="ProtNLM"/>
    </source>
</evidence>
<evidence type="ECO:0000256" key="10">
    <source>
        <dbReference type="SAM" id="Phobius"/>
    </source>
</evidence>
<evidence type="ECO:0000256" key="4">
    <source>
        <dbReference type="ARBA" id="ARBA00022475"/>
    </source>
</evidence>
<feature type="domain" description="GspL periplasmic" evidence="12">
    <location>
        <begin position="247"/>
        <end position="377"/>
    </location>
</feature>
<dbReference type="GO" id="GO:0005886">
    <property type="term" value="C:plasma membrane"/>
    <property type="evidence" value="ECO:0007669"/>
    <property type="project" value="UniProtKB-SubCell"/>
</dbReference>
<proteinExistence type="inferred from homology"/>
<evidence type="ECO:0000256" key="3">
    <source>
        <dbReference type="ARBA" id="ARBA00022448"/>
    </source>
</evidence>
<evidence type="ECO:0000256" key="5">
    <source>
        <dbReference type="ARBA" id="ARBA00022519"/>
    </source>
</evidence>
<dbReference type="GO" id="GO:0015628">
    <property type="term" value="P:protein secretion by the type II secretion system"/>
    <property type="evidence" value="ECO:0007669"/>
    <property type="project" value="InterPro"/>
</dbReference>
<accession>A0A482IR26</accession>
<keyword evidence="4" id="KW-1003">Cell membrane</keyword>
<dbReference type="RefSeq" id="WP_017514305.1">
    <property type="nucleotide sequence ID" value="NZ_CP037900.1"/>
</dbReference>
<dbReference type="InterPro" id="IPR025691">
    <property type="entry name" value="GspL_pp_dom"/>
</dbReference>
<evidence type="ECO:0000313" key="14">
    <source>
        <dbReference type="Proteomes" id="UP000253772"/>
    </source>
</evidence>
<evidence type="ECO:0000256" key="7">
    <source>
        <dbReference type="ARBA" id="ARBA00022927"/>
    </source>
</evidence>
<comment type="subcellular location">
    <subcellularLocation>
        <location evidence="1">Cell inner membrane</location>
        <topology evidence="1">Single-pass membrane protein</topology>
    </subcellularLocation>
</comment>
<dbReference type="EMBL" id="CP037900">
    <property type="protein sequence ID" value="QBP09987.1"/>
    <property type="molecule type" value="Genomic_DNA"/>
</dbReference>
<name>A0A482IR26_9BURK</name>
<keyword evidence="9 10" id="KW-0472">Membrane</keyword>
<sequence length="396" mass="43006">MIRERNMTRNQFSRCYARLPARPTQASNATDSPLTISYAVANETGEIVRSGDCLPLELPAAQQAIVLADARDVLLVRLPIPAVDGARLREALPGLLEERLLANAEDSHIAVLKRHENGEATLAAIDRAWLASCLASFDKRRLRVVPAALCVPLGEGTAAAVIEPIMDASAGHQDLRRLTVRTSTDTGFGIAMSADAVPAWLAAHVPDATVHGDDAGWALWAAGADALGNIDMCQFELRHSARRATESGPARWRWPVGLAACAIALAVAGINAHWWWLAHRQSGLHDQMESLVRTAFPRVGPIVDAPKQMQQQLDQLARSRGLPVAGDLDDLTGRFAHALGPIPKDAVTEITYRERTLQARFADTATIDSDALRQRLRETGLTARFESGQWTMRIAS</sequence>
<dbReference type="Gene3D" id="3.30.420.380">
    <property type="match status" value="1"/>
</dbReference>
<evidence type="ECO:0000256" key="2">
    <source>
        <dbReference type="ARBA" id="ARBA00005318"/>
    </source>
</evidence>
<feature type="transmembrane region" description="Helical" evidence="10">
    <location>
        <begin position="252"/>
        <end position="276"/>
    </location>
</feature>
<gene>
    <name evidence="13" type="ORF">DDF84_009540</name>
</gene>
<keyword evidence="5" id="KW-0997">Cell inner membrane</keyword>
<dbReference type="AlphaFoldDB" id="A0A482IR26"/>
<dbReference type="InterPro" id="IPR007812">
    <property type="entry name" value="T2SS_protein-GspL"/>
</dbReference>
<evidence type="ECO:0000256" key="9">
    <source>
        <dbReference type="ARBA" id="ARBA00023136"/>
    </source>
</evidence>
<keyword evidence="8 10" id="KW-1133">Transmembrane helix</keyword>
<dbReference type="Pfam" id="PF12693">
    <property type="entry name" value="GspL_C"/>
    <property type="match status" value="1"/>
</dbReference>
<dbReference type="InterPro" id="IPR043129">
    <property type="entry name" value="ATPase_NBD"/>
</dbReference>
<dbReference type="PIRSF" id="PIRSF015761">
    <property type="entry name" value="Protein_L"/>
    <property type="match status" value="1"/>
</dbReference>
<protein>
    <recommendedName>
        <fullName evidence="15">General secretion pathway protein L</fullName>
    </recommendedName>
</protein>
<evidence type="ECO:0000313" key="13">
    <source>
        <dbReference type="EMBL" id="QBP09987.1"/>
    </source>
</evidence>
<keyword evidence="3" id="KW-0813">Transport</keyword>
<dbReference type="Proteomes" id="UP000253772">
    <property type="component" value="Chromosome c1"/>
</dbReference>
<evidence type="ECO:0000256" key="6">
    <source>
        <dbReference type="ARBA" id="ARBA00022692"/>
    </source>
</evidence>
<evidence type="ECO:0000256" key="1">
    <source>
        <dbReference type="ARBA" id="ARBA00004377"/>
    </source>
</evidence>
<dbReference type="InterPro" id="IPR024230">
    <property type="entry name" value="GspL_cyto_dom"/>
</dbReference>
<dbReference type="SUPFAM" id="SSF53067">
    <property type="entry name" value="Actin-like ATPase domain"/>
    <property type="match status" value="1"/>
</dbReference>
<dbReference type="CDD" id="cd24017">
    <property type="entry name" value="ASKHA_T2SSL_N"/>
    <property type="match status" value="1"/>
</dbReference>
<dbReference type="GO" id="GO:0009276">
    <property type="term" value="C:Gram-negative-bacterium-type cell wall"/>
    <property type="evidence" value="ECO:0007669"/>
    <property type="project" value="InterPro"/>
</dbReference>
<dbReference type="OrthoDB" id="8989867at2"/>
<reference evidence="13 14" key="1">
    <citation type="submission" date="2019-03" db="EMBL/GenBank/DDBJ databases">
        <title>Comparative insights into the high quality Complete genome sequence of highly metal resistant Cupriavidus metallidurans strain BS1 isolated from a gold-copper mine.</title>
        <authorList>
            <person name="Mazhar H.S."/>
            <person name="Rensing C."/>
        </authorList>
    </citation>
    <scope>NUCLEOTIDE SEQUENCE [LARGE SCALE GENOMIC DNA]</scope>
    <source>
        <strain evidence="13 14">BS1</strain>
    </source>
</reference>
<organism evidence="13 14">
    <name type="scientific">Cupriavidus metallidurans</name>
    <dbReference type="NCBI Taxonomy" id="119219"/>
    <lineage>
        <taxon>Bacteria</taxon>
        <taxon>Pseudomonadati</taxon>
        <taxon>Pseudomonadota</taxon>
        <taxon>Betaproteobacteria</taxon>
        <taxon>Burkholderiales</taxon>
        <taxon>Burkholderiaceae</taxon>
        <taxon>Cupriavidus</taxon>
    </lineage>
</organism>
<dbReference type="NCBIfam" id="TIGR01709">
    <property type="entry name" value="typeII_sec_gspL"/>
    <property type="match status" value="1"/>
</dbReference>
<keyword evidence="6 10" id="KW-0812">Transmembrane</keyword>
<feature type="domain" description="GspL cytoplasmic actin-ATPase-like" evidence="11">
    <location>
        <begin position="59"/>
        <end position="160"/>
    </location>
</feature>
<comment type="similarity">
    <text evidence="2">Belongs to the GSP L family.</text>
</comment>
<evidence type="ECO:0000259" key="11">
    <source>
        <dbReference type="Pfam" id="PF05134"/>
    </source>
</evidence>
<evidence type="ECO:0000256" key="8">
    <source>
        <dbReference type="ARBA" id="ARBA00022989"/>
    </source>
</evidence>
<dbReference type="GO" id="GO:0015627">
    <property type="term" value="C:type II protein secretion system complex"/>
    <property type="evidence" value="ECO:0007669"/>
    <property type="project" value="InterPro"/>
</dbReference>
<keyword evidence="7" id="KW-0653">Protein transport</keyword>
<dbReference type="Pfam" id="PF05134">
    <property type="entry name" value="T2SSL"/>
    <property type="match status" value="1"/>
</dbReference>